<dbReference type="Proteomes" id="UP000828390">
    <property type="component" value="Unassembled WGS sequence"/>
</dbReference>
<protein>
    <submittedName>
        <fullName evidence="1">Uncharacterized protein</fullName>
    </submittedName>
</protein>
<keyword evidence="2" id="KW-1185">Reference proteome</keyword>
<evidence type="ECO:0000313" key="2">
    <source>
        <dbReference type="Proteomes" id="UP000828390"/>
    </source>
</evidence>
<reference evidence="1" key="1">
    <citation type="journal article" date="2019" name="bioRxiv">
        <title>The Genome of the Zebra Mussel, Dreissena polymorpha: A Resource for Invasive Species Research.</title>
        <authorList>
            <person name="McCartney M.A."/>
            <person name="Auch B."/>
            <person name="Kono T."/>
            <person name="Mallez S."/>
            <person name="Zhang Y."/>
            <person name="Obille A."/>
            <person name="Becker A."/>
            <person name="Abrahante J.E."/>
            <person name="Garbe J."/>
            <person name="Badalamenti J.P."/>
            <person name="Herman A."/>
            <person name="Mangelson H."/>
            <person name="Liachko I."/>
            <person name="Sullivan S."/>
            <person name="Sone E.D."/>
            <person name="Koren S."/>
            <person name="Silverstein K.A.T."/>
            <person name="Beckman K.B."/>
            <person name="Gohl D.M."/>
        </authorList>
    </citation>
    <scope>NUCLEOTIDE SEQUENCE</scope>
    <source>
        <strain evidence="1">Duluth1</strain>
        <tissue evidence="1">Whole animal</tissue>
    </source>
</reference>
<proteinExistence type="predicted"/>
<dbReference type="AlphaFoldDB" id="A0A9D4JXW4"/>
<name>A0A9D4JXW4_DREPO</name>
<dbReference type="EMBL" id="JAIWYP010000005">
    <property type="protein sequence ID" value="KAH3827059.1"/>
    <property type="molecule type" value="Genomic_DNA"/>
</dbReference>
<organism evidence="1 2">
    <name type="scientific">Dreissena polymorpha</name>
    <name type="common">Zebra mussel</name>
    <name type="synonym">Mytilus polymorpha</name>
    <dbReference type="NCBI Taxonomy" id="45954"/>
    <lineage>
        <taxon>Eukaryota</taxon>
        <taxon>Metazoa</taxon>
        <taxon>Spiralia</taxon>
        <taxon>Lophotrochozoa</taxon>
        <taxon>Mollusca</taxon>
        <taxon>Bivalvia</taxon>
        <taxon>Autobranchia</taxon>
        <taxon>Heteroconchia</taxon>
        <taxon>Euheterodonta</taxon>
        <taxon>Imparidentia</taxon>
        <taxon>Neoheterodontei</taxon>
        <taxon>Myida</taxon>
        <taxon>Dreissenoidea</taxon>
        <taxon>Dreissenidae</taxon>
        <taxon>Dreissena</taxon>
    </lineage>
</organism>
<evidence type="ECO:0000313" key="1">
    <source>
        <dbReference type="EMBL" id="KAH3827059.1"/>
    </source>
</evidence>
<accession>A0A9D4JXW4</accession>
<gene>
    <name evidence="1" type="ORF">DPMN_128988</name>
</gene>
<comment type="caution">
    <text evidence="1">The sequence shown here is derived from an EMBL/GenBank/DDBJ whole genome shotgun (WGS) entry which is preliminary data.</text>
</comment>
<reference evidence="1" key="2">
    <citation type="submission" date="2020-11" db="EMBL/GenBank/DDBJ databases">
        <authorList>
            <person name="McCartney M.A."/>
            <person name="Auch B."/>
            <person name="Kono T."/>
            <person name="Mallez S."/>
            <person name="Becker A."/>
            <person name="Gohl D.M."/>
            <person name="Silverstein K.A.T."/>
            <person name="Koren S."/>
            <person name="Bechman K.B."/>
            <person name="Herman A."/>
            <person name="Abrahante J.E."/>
            <person name="Garbe J."/>
        </authorList>
    </citation>
    <scope>NUCLEOTIDE SEQUENCE</scope>
    <source>
        <strain evidence="1">Duluth1</strain>
        <tissue evidence="1">Whole animal</tissue>
    </source>
</reference>
<sequence>MPRDLIPAYPGLVSKPEGAYTSCLNPIVLIPRDLSPSYTGLMSKLQRTQAACLNPIVHRPHV</sequence>